<dbReference type="InterPro" id="IPR002885">
    <property type="entry name" value="PPR_rpt"/>
</dbReference>
<dbReference type="Pfam" id="PF20431">
    <property type="entry name" value="E_motif"/>
    <property type="match status" value="1"/>
</dbReference>
<dbReference type="Pfam" id="PF13041">
    <property type="entry name" value="PPR_2"/>
    <property type="match status" value="1"/>
</dbReference>
<dbReference type="FunFam" id="1.25.40.10:FF:000475">
    <property type="entry name" value="Pentatricopeptide repeat-containing protein At5g40410, mitochondrial"/>
    <property type="match status" value="1"/>
</dbReference>
<evidence type="ECO:0000313" key="4">
    <source>
        <dbReference type="Proteomes" id="UP000825729"/>
    </source>
</evidence>
<name>A0AAV7DZC1_ARIFI</name>
<organism evidence="3 4">
    <name type="scientific">Aristolochia fimbriata</name>
    <name type="common">White veined hardy Dutchman's pipe vine</name>
    <dbReference type="NCBI Taxonomy" id="158543"/>
    <lineage>
        <taxon>Eukaryota</taxon>
        <taxon>Viridiplantae</taxon>
        <taxon>Streptophyta</taxon>
        <taxon>Embryophyta</taxon>
        <taxon>Tracheophyta</taxon>
        <taxon>Spermatophyta</taxon>
        <taxon>Magnoliopsida</taxon>
        <taxon>Magnoliidae</taxon>
        <taxon>Piperales</taxon>
        <taxon>Aristolochiaceae</taxon>
        <taxon>Aristolochia</taxon>
    </lineage>
</organism>
<comment type="caution">
    <text evidence="3">The sequence shown here is derived from an EMBL/GenBank/DDBJ whole genome shotgun (WGS) entry which is preliminary data.</text>
</comment>
<proteinExistence type="predicted"/>
<dbReference type="EMBL" id="JAINDJ010000007">
    <property type="protein sequence ID" value="KAG9441848.1"/>
    <property type="molecule type" value="Genomic_DNA"/>
</dbReference>
<feature type="repeat" description="PPR" evidence="2">
    <location>
        <begin position="110"/>
        <end position="140"/>
    </location>
</feature>
<dbReference type="PROSITE" id="PS51375">
    <property type="entry name" value="PPR"/>
    <property type="match status" value="2"/>
</dbReference>
<dbReference type="GO" id="GO:0009451">
    <property type="term" value="P:RNA modification"/>
    <property type="evidence" value="ECO:0007669"/>
    <property type="project" value="InterPro"/>
</dbReference>
<evidence type="ECO:0008006" key="5">
    <source>
        <dbReference type="Google" id="ProtNLM"/>
    </source>
</evidence>
<feature type="repeat" description="PPR" evidence="2">
    <location>
        <begin position="208"/>
        <end position="242"/>
    </location>
</feature>
<dbReference type="AlphaFoldDB" id="A0AAV7DZC1"/>
<sequence>MLINMKSTFRWDCTTVKSVMHSILFRKLDARPLVFVRYRAAFSIAVSRTDSPETEDDQRWLKHGKEIHGKVVTCGIGGDVVVNSSLVDMYGKCRSVKDSRHVFDRMPIKNSVSWSAMLGADCENGHYNAVLELFNDMEKQDDHYSIGTVLRACAGLTDVRHGREVHCQFLRRIGWRDIIMESALVDLYSKCGYVEYAQSVFSNIVVRNLITWNSMICGFAQNGKVNETLELFNEMVRTGIRPDYISFIGVLSACSYSGLVEEGKDYFRKMTEDYGILPGVEHYNCMVDLLGRAGLVEEAESLIEKSVVRNDSSLLLALLGACASHPNVSVAERVAKRLMQLEPDSHLSYILIGNVYKAVGMWEEALKVRKVMEDKGIRKTPGKSYIEVKKKVMEKCRLRKWIQLVTLTYLLWVMDRCPYEKSRILAILLDAFASVNAIHAELLGLVIWS</sequence>
<accession>A0AAV7DZC1</accession>
<evidence type="ECO:0000256" key="1">
    <source>
        <dbReference type="ARBA" id="ARBA00022737"/>
    </source>
</evidence>
<dbReference type="FunFam" id="1.25.40.10:FF:001093">
    <property type="entry name" value="Pentatricopeptide repeat-containing protein At2g34400"/>
    <property type="match status" value="1"/>
</dbReference>
<dbReference type="NCBIfam" id="TIGR00756">
    <property type="entry name" value="PPR"/>
    <property type="match status" value="2"/>
</dbReference>
<dbReference type="GO" id="GO:0003723">
    <property type="term" value="F:RNA binding"/>
    <property type="evidence" value="ECO:0007669"/>
    <property type="project" value="InterPro"/>
</dbReference>
<dbReference type="InterPro" id="IPR046960">
    <property type="entry name" value="PPR_At4g14850-like_plant"/>
</dbReference>
<dbReference type="PANTHER" id="PTHR47926:SF525">
    <property type="entry name" value="EMB2261"/>
    <property type="match status" value="1"/>
</dbReference>
<gene>
    <name evidence="3" type="ORF">H6P81_017702</name>
</gene>
<dbReference type="PANTHER" id="PTHR47926">
    <property type="entry name" value="PENTATRICOPEPTIDE REPEAT-CONTAINING PROTEIN"/>
    <property type="match status" value="1"/>
</dbReference>
<evidence type="ECO:0000313" key="3">
    <source>
        <dbReference type="EMBL" id="KAG9441848.1"/>
    </source>
</evidence>
<dbReference type="InterPro" id="IPR046848">
    <property type="entry name" value="E_motif"/>
</dbReference>
<dbReference type="Proteomes" id="UP000825729">
    <property type="component" value="Unassembled WGS sequence"/>
</dbReference>
<dbReference type="SUPFAM" id="SSF48452">
    <property type="entry name" value="TPR-like"/>
    <property type="match status" value="1"/>
</dbReference>
<dbReference type="Gene3D" id="1.25.40.10">
    <property type="entry name" value="Tetratricopeptide repeat domain"/>
    <property type="match status" value="2"/>
</dbReference>
<keyword evidence="1" id="KW-0677">Repeat</keyword>
<dbReference type="InterPro" id="IPR011990">
    <property type="entry name" value="TPR-like_helical_dom_sf"/>
</dbReference>
<keyword evidence="4" id="KW-1185">Reference proteome</keyword>
<dbReference type="Pfam" id="PF01535">
    <property type="entry name" value="PPR"/>
    <property type="match status" value="3"/>
</dbReference>
<evidence type="ECO:0000256" key="2">
    <source>
        <dbReference type="PROSITE-ProRule" id="PRU00708"/>
    </source>
</evidence>
<reference evidence="3 4" key="1">
    <citation type="submission" date="2021-07" db="EMBL/GenBank/DDBJ databases">
        <title>The Aristolochia fimbriata genome: insights into angiosperm evolution, floral development and chemical biosynthesis.</title>
        <authorList>
            <person name="Jiao Y."/>
        </authorList>
    </citation>
    <scope>NUCLEOTIDE SEQUENCE [LARGE SCALE GENOMIC DNA]</scope>
    <source>
        <strain evidence="3">IBCAS-2021</strain>
        <tissue evidence="3">Leaf</tissue>
    </source>
</reference>
<protein>
    <recommendedName>
        <fullName evidence="5">Pentatricopeptide repeat-containing protein</fullName>
    </recommendedName>
</protein>